<keyword evidence="3" id="KW-1185">Reference proteome</keyword>
<keyword evidence="1" id="KW-0472">Membrane</keyword>
<feature type="transmembrane region" description="Helical" evidence="1">
    <location>
        <begin position="353"/>
        <end position="378"/>
    </location>
</feature>
<evidence type="ECO:0000313" key="2">
    <source>
        <dbReference type="EMBL" id="PIN24550.1"/>
    </source>
</evidence>
<keyword evidence="1" id="KW-0812">Transmembrane</keyword>
<reference evidence="3" key="1">
    <citation type="journal article" date="2018" name="Gigascience">
        <title>Genome assembly of the Pink Ipe (Handroanthus impetiginosus, Bignoniaceae), a highly valued, ecologically keystone Neotropical timber forest tree.</title>
        <authorList>
            <person name="Silva-Junior O.B."/>
            <person name="Grattapaglia D."/>
            <person name="Novaes E."/>
            <person name="Collevatti R.G."/>
        </authorList>
    </citation>
    <scope>NUCLEOTIDE SEQUENCE [LARGE SCALE GENOMIC DNA]</scope>
    <source>
        <strain evidence="3">cv. UFG-1</strain>
    </source>
</reference>
<proteinExistence type="predicted"/>
<protein>
    <submittedName>
        <fullName evidence="2">Uncharacterized protein</fullName>
    </submittedName>
</protein>
<accession>A0A2G9I4K2</accession>
<keyword evidence="1" id="KW-1133">Transmembrane helix</keyword>
<name>A0A2G9I4K2_9LAMI</name>
<organism evidence="2 3">
    <name type="scientific">Handroanthus impetiginosus</name>
    <dbReference type="NCBI Taxonomy" id="429701"/>
    <lineage>
        <taxon>Eukaryota</taxon>
        <taxon>Viridiplantae</taxon>
        <taxon>Streptophyta</taxon>
        <taxon>Embryophyta</taxon>
        <taxon>Tracheophyta</taxon>
        <taxon>Spermatophyta</taxon>
        <taxon>Magnoliopsida</taxon>
        <taxon>eudicotyledons</taxon>
        <taxon>Gunneridae</taxon>
        <taxon>Pentapetalae</taxon>
        <taxon>asterids</taxon>
        <taxon>lamiids</taxon>
        <taxon>Lamiales</taxon>
        <taxon>Bignoniaceae</taxon>
        <taxon>Crescentiina</taxon>
        <taxon>Tabebuia alliance</taxon>
        <taxon>Handroanthus</taxon>
    </lineage>
</organism>
<evidence type="ECO:0000256" key="1">
    <source>
        <dbReference type="SAM" id="Phobius"/>
    </source>
</evidence>
<dbReference type="Proteomes" id="UP000231279">
    <property type="component" value="Unassembled WGS sequence"/>
</dbReference>
<dbReference type="PANTHER" id="PTHR33868:SF2">
    <property type="entry name" value="EXPRESSED PROTEIN"/>
    <property type="match status" value="1"/>
</dbReference>
<comment type="caution">
    <text evidence="2">The sequence shown here is derived from an EMBL/GenBank/DDBJ whole genome shotgun (WGS) entry which is preliminary data.</text>
</comment>
<dbReference type="STRING" id="429701.A0A2G9I4K2"/>
<dbReference type="PANTHER" id="PTHR33868">
    <property type="entry name" value="EXPRESSED PROTEIN"/>
    <property type="match status" value="1"/>
</dbReference>
<dbReference type="OrthoDB" id="1920951at2759"/>
<dbReference type="AlphaFoldDB" id="A0A2G9I4K2"/>
<evidence type="ECO:0000313" key="3">
    <source>
        <dbReference type="Proteomes" id="UP000231279"/>
    </source>
</evidence>
<gene>
    <name evidence="2" type="ORF">CDL12_02735</name>
</gene>
<dbReference type="EMBL" id="NKXS01000399">
    <property type="protein sequence ID" value="PIN24550.1"/>
    <property type="molecule type" value="Genomic_DNA"/>
</dbReference>
<sequence>MALAEARAAWQRTANRCFVQEDAKRAPKLACCSTVSPSVKQADTGPTSAACGLQIPATGSLPFNLNPSCSNLSPNSKWWLQLPPNYGYKKGLMDEQFDSLEGNMESYQMHEIVKDPFKLEIKENIGELGVEGLVGCEVSKSASTIYFDSESSWIGAEESYPWWRTADTDELALLVARKSLNHIENCDLPNPQNTHLHAPASLTAGRVCQELGMSADGQVVSYTDMRDIPNHERIAEMQIFHNDRSKAQLMEALCHSQTRAREAERAARQACEEKDHVVKLVFKQASQLFAYKQLLDLLQLENMYLQFINNKSQSVSIVFPAVLPWKPQRTGKLHNPGRKRAKVSRPWYDSNKYAIVFALGFGLVGAGFLLGWTVGWMLPTW</sequence>